<protein>
    <submittedName>
        <fullName evidence="8">Zinc finger, C2CH-type</fullName>
    </submittedName>
</protein>
<dbReference type="Proteomes" id="UP000325440">
    <property type="component" value="Unassembled WGS sequence"/>
</dbReference>
<keyword evidence="4 5" id="KW-0238">DNA-binding</keyword>
<keyword evidence="9" id="KW-1185">Reference proteome</keyword>
<dbReference type="SMART" id="SM00980">
    <property type="entry name" value="THAP"/>
    <property type="match status" value="1"/>
</dbReference>
<evidence type="ECO:0000256" key="5">
    <source>
        <dbReference type="PROSITE-ProRule" id="PRU00309"/>
    </source>
</evidence>
<dbReference type="GO" id="GO:0003677">
    <property type="term" value="F:DNA binding"/>
    <property type="evidence" value="ECO:0007669"/>
    <property type="project" value="UniProtKB-UniRule"/>
</dbReference>
<dbReference type="AlphaFoldDB" id="A0A5E4MQB3"/>
<evidence type="ECO:0000256" key="1">
    <source>
        <dbReference type="ARBA" id="ARBA00022723"/>
    </source>
</evidence>
<keyword evidence="1" id="KW-0479">Metal-binding</keyword>
<evidence type="ECO:0000256" key="3">
    <source>
        <dbReference type="ARBA" id="ARBA00022833"/>
    </source>
</evidence>
<dbReference type="SMART" id="SM00692">
    <property type="entry name" value="DM3"/>
    <property type="match status" value="1"/>
</dbReference>
<keyword evidence="3" id="KW-0862">Zinc</keyword>
<dbReference type="EMBL" id="CABPRJ010000956">
    <property type="protein sequence ID" value="VVC32505.1"/>
    <property type="molecule type" value="Genomic_DNA"/>
</dbReference>
<feature type="domain" description="THAP-type" evidence="7">
    <location>
        <begin position="1"/>
        <end position="81"/>
    </location>
</feature>
<feature type="region of interest" description="Disordered" evidence="6">
    <location>
        <begin position="91"/>
        <end position="110"/>
    </location>
</feature>
<evidence type="ECO:0000256" key="4">
    <source>
        <dbReference type="ARBA" id="ARBA00023125"/>
    </source>
</evidence>
<dbReference type="InterPro" id="IPR006612">
    <property type="entry name" value="THAP_Znf"/>
</dbReference>
<evidence type="ECO:0000259" key="7">
    <source>
        <dbReference type="PROSITE" id="PS50950"/>
    </source>
</evidence>
<evidence type="ECO:0000313" key="8">
    <source>
        <dbReference type="EMBL" id="VVC32505.1"/>
    </source>
</evidence>
<proteinExistence type="predicted"/>
<dbReference type="InterPro" id="IPR052224">
    <property type="entry name" value="THAP_domain_protein"/>
</dbReference>
<gene>
    <name evidence="8" type="ORF">CINCED_3A024840</name>
</gene>
<accession>A0A5E4MQB3</accession>
<dbReference type="PANTHER" id="PTHR46927:SF2">
    <property type="entry name" value="THAP DOMAIN-CONTAINING PROTEIN 8"/>
    <property type="match status" value="1"/>
</dbReference>
<evidence type="ECO:0000313" key="9">
    <source>
        <dbReference type="Proteomes" id="UP000325440"/>
    </source>
</evidence>
<reference evidence="8 9" key="1">
    <citation type="submission" date="2019-08" db="EMBL/GenBank/DDBJ databases">
        <authorList>
            <person name="Alioto T."/>
            <person name="Alioto T."/>
            <person name="Gomez Garrido J."/>
        </authorList>
    </citation>
    <scope>NUCLEOTIDE SEQUENCE [LARGE SCALE GENOMIC DNA]</scope>
</reference>
<evidence type="ECO:0000256" key="2">
    <source>
        <dbReference type="ARBA" id="ARBA00022771"/>
    </source>
</evidence>
<dbReference type="SUPFAM" id="SSF57716">
    <property type="entry name" value="Glucocorticoid receptor-like (DNA-binding domain)"/>
    <property type="match status" value="1"/>
</dbReference>
<dbReference type="Pfam" id="PF05485">
    <property type="entry name" value="THAP"/>
    <property type="match status" value="1"/>
</dbReference>
<dbReference type="OrthoDB" id="9996331at2759"/>
<sequence>MVVVLVCTYCGIRSDSKLTLHRFPTDIARCNEWARLINRLDLIGKPEYMCHELQRLCSDHFGPEDFDESGSLKDDAVPSIVDCYEGHVDEIQDDKKPRTVNDEEKEPDAVKDGEAVKDVKDDGVDVKDDGEETTNEASLAKGEAVAGHKRLSAILRDEQDATTEETSYYHLVRLMEIRARPNGHAVREPRDPRSG</sequence>
<keyword evidence="2 5" id="KW-0863">Zinc-finger</keyword>
<organism evidence="8 9">
    <name type="scientific">Cinara cedri</name>
    <dbReference type="NCBI Taxonomy" id="506608"/>
    <lineage>
        <taxon>Eukaryota</taxon>
        <taxon>Metazoa</taxon>
        <taxon>Ecdysozoa</taxon>
        <taxon>Arthropoda</taxon>
        <taxon>Hexapoda</taxon>
        <taxon>Insecta</taxon>
        <taxon>Pterygota</taxon>
        <taxon>Neoptera</taxon>
        <taxon>Paraneoptera</taxon>
        <taxon>Hemiptera</taxon>
        <taxon>Sternorrhyncha</taxon>
        <taxon>Aphidomorpha</taxon>
        <taxon>Aphidoidea</taxon>
        <taxon>Aphididae</taxon>
        <taxon>Lachninae</taxon>
        <taxon>Cinara</taxon>
    </lineage>
</organism>
<evidence type="ECO:0000256" key="6">
    <source>
        <dbReference type="SAM" id="MobiDB-lite"/>
    </source>
</evidence>
<dbReference type="PROSITE" id="PS50950">
    <property type="entry name" value="ZF_THAP"/>
    <property type="match status" value="1"/>
</dbReference>
<feature type="region of interest" description="Disordered" evidence="6">
    <location>
        <begin position="119"/>
        <end position="145"/>
    </location>
</feature>
<dbReference type="GO" id="GO:0008270">
    <property type="term" value="F:zinc ion binding"/>
    <property type="evidence" value="ECO:0007669"/>
    <property type="project" value="UniProtKB-KW"/>
</dbReference>
<dbReference type="PANTHER" id="PTHR46927">
    <property type="entry name" value="AGAP005574-PA"/>
    <property type="match status" value="1"/>
</dbReference>
<name>A0A5E4MQB3_9HEMI</name>